<dbReference type="Proteomes" id="UP001497525">
    <property type="component" value="Unassembled WGS sequence"/>
</dbReference>
<comment type="caution">
    <text evidence="4">The sequence shown here is derived from an EMBL/GenBank/DDBJ whole genome shotgun (WGS) entry which is preliminary data.</text>
</comment>
<dbReference type="InterPro" id="IPR013256">
    <property type="entry name" value="Chromatin_SPT2"/>
</dbReference>
<feature type="compositionally biased region" description="Basic and acidic residues" evidence="3">
    <location>
        <begin position="335"/>
        <end position="347"/>
    </location>
</feature>
<evidence type="ECO:0000313" key="4">
    <source>
        <dbReference type="EMBL" id="CAL5129961.1"/>
    </source>
</evidence>
<dbReference type="GO" id="GO:0003677">
    <property type="term" value="F:DNA binding"/>
    <property type="evidence" value="ECO:0007669"/>
    <property type="project" value="TreeGrafter"/>
</dbReference>
<comment type="similarity">
    <text evidence="1">Belongs to the SPT2 family.</text>
</comment>
<evidence type="ECO:0008006" key="6">
    <source>
        <dbReference type="Google" id="ProtNLM"/>
    </source>
</evidence>
<reference evidence="4" key="1">
    <citation type="submission" date="2024-06" db="EMBL/GenBank/DDBJ databases">
        <authorList>
            <person name="Liu X."/>
            <person name="Lenzi L."/>
            <person name="Haldenby T S."/>
            <person name="Uol C."/>
        </authorList>
    </citation>
    <scope>NUCLEOTIDE SEQUENCE</scope>
</reference>
<evidence type="ECO:0000256" key="1">
    <source>
        <dbReference type="ARBA" id="ARBA00006461"/>
    </source>
</evidence>
<dbReference type="GO" id="GO:0005730">
    <property type="term" value="C:nucleolus"/>
    <property type="evidence" value="ECO:0007669"/>
    <property type="project" value="TreeGrafter"/>
</dbReference>
<feature type="compositionally biased region" description="Polar residues" evidence="3">
    <location>
        <begin position="64"/>
        <end position="80"/>
    </location>
</feature>
<feature type="compositionally biased region" description="Basic and acidic residues" evidence="3">
    <location>
        <begin position="17"/>
        <end position="61"/>
    </location>
</feature>
<dbReference type="GO" id="GO:0042393">
    <property type="term" value="F:histone binding"/>
    <property type="evidence" value="ECO:0007669"/>
    <property type="project" value="TreeGrafter"/>
</dbReference>
<feature type="compositionally biased region" description="Basic and acidic residues" evidence="3">
    <location>
        <begin position="198"/>
        <end position="218"/>
    </location>
</feature>
<dbReference type="GO" id="GO:0006360">
    <property type="term" value="P:transcription by RNA polymerase I"/>
    <property type="evidence" value="ECO:0007669"/>
    <property type="project" value="TreeGrafter"/>
</dbReference>
<keyword evidence="2" id="KW-0175">Coiled coil</keyword>
<feature type="compositionally biased region" description="Polar residues" evidence="3">
    <location>
        <begin position="251"/>
        <end position="262"/>
    </location>
</feature>
<gene>
    <name evidence="4" type="ORF">CDAUBV1_LOCUS1413</name>
</gene>
<protein>
    <recommendedName>
        <fullName evidence="6">Protein SPT2 homolog</fullName>
    </recommendedName>
</protein>
<dbReference type="GO" id="GO:0006334">
    <property type="term" value="P:nucleosome assembly"/>
    <property type="evidence" value="ECO:0007669"/>
    <property type="project" value="TreeGrafter"/>
</dbReference>
<evidence type="ECO:0000313" key="5">
    <source>
        <dbReference type="Proteomes" id="UP001497525"/>
    </source>
</evidence>
<name>A0AAV2T1R7_CALDB</name>
<sequence>MEFREFLALAEKKQHKHDKEVKRITEHDKKRRAELAREMELSRKANERAHLSQVPKKEPLRVPESNNPHNPKFGEQTNHNGFVPKNITKREATTLQRQQLVEHNRNGIVRSSSNGSKNPPEKRPKEVREVKPASVRDSANASAQVVKPKPPKPSFMEMLELAKKNVQEATTKRKAFEDLIPCSLDSKYRCLDRNEAVKPTTELHRGAPSHESHTDHPRSSASKGSKNVLKPKANNLEVPVKSKLLKKPQDVPSSDKCSSKSLDQPKIHPPPRLKPSMVTPRDGPRAPNEVNRSGIAAQLGLKINATVTPKTPTVPTKPPTAPTKTPTVKLVKSSVPERKPKEREHACAKIASAKTTSKRVETPLVPKTIRTSVDQVPFKQKTVNDTFKKPDSKMPQREQIPTNKRNFPSADSRTNPAPYCGRGIAAQLGINLNQPCSPRDFSDDDEYESDDSFIDDSDVVESTEYARVVRDIHKALHFDPRKYKEVNPWDDLRSMEANYRDIQREEKRSARIAAQEDALELQRDLERKKQKLKQRVDAC</sequence>
<dbReference type="AlphaFoldDB" id="A0AAV2T1R7"/>
<evidence type="ECO:0000256" key="2">
    <source>
        <dbReference type="ARBA" id="ARBA00023054"/>
    </source>
</evidence>
<feature type="region of interest" description="Disordered" evidence="3">
    <location>
        <begin position="198"/>
        <end position="413"/>
    </location>
</feature>
<dbReference type="SMART" id="SM00784">
    <property type="entry name" value="SPT2"/>
    <property type="match status" value="1"/>
</dbReference>
<proteinExistence type="inferred from homology"/>
<dbReference type="Pfam" id="PF08243">
    <property type="entry name" value="SPT2"/>
    <property type="match status" value="1"/>
</dbReference>
<organism evidence="4 5">
    <name type="scientific">Calicophoron daubneyi</name>
    <name type="common">Rumen fluke</name>
    <name type="synonym">Paramphistomum daubneyi</name>
    <dbReference type="NCBI Taxonomy" id="300641"/>
    <lineage>
        <taxon>Eukaryota</taxon>
        <taxon>Metazoa</taxon>
        <taxon>Spiralia</taxon>
        <taxon>Lophotrochozoa</taxon>
        <taxon>Platyhelminthes</taxon>
        <taxon>Trematoda</taxon>
        <taxon>Digenea</taxon>
        <taxon>Plagiorchiida</taxon>
        <taxon>Pronocephalata</taxon>
        <taxon>Paramphistomoidea</taxon>
        <taxon>Paramphistomidae</taxon>
        <taxon>Calicophoron</taxon>
    </lineage>
</organism>
<feature type="region of interest" description="Disordered" evidence="3">
    <location>
        <begin position="10"/>
        <end position="152"/>
    </location>
</feature>
<dbReference type="PANTHER" id="PTHR22691:SF8">
    <property type="entry name" value="PROTEIN SPT2 HOMOLOG"/>
    <property type="match status" value="1"/>
</dbReference>
<accession>A0AAV2T1R7</accession>
<dbReference type="EMBL" id="CAXLJL010000057">
    <property type="protein sequence ID" value="CAL5129961.1"/>
    <property type="molecule type" value="Genomic_DNA"/>
</dbReference>
<dbReference type="PANTHER" id="PTHR22691">
    <property type="entry name" value="YEAST SPT2-RELATED"/>
    <property type="match status" value="1"/>
</dbReference>
<evidence type="ECO:0000256" key="3">
    <source>
        <dbReference type="SAM" id="MobiDB-lite"/>
    </source>
</evidence>
<feature type="compositionally biased region" description="Basic and acidic residues" evidence="3">
    <location>
        <begin position="386"/>
        <end position="396"/>
    </location>
</feature>
<feature type="compositionally biased region" description="Polar residues" evidence="3">
    <location>
        <begin position="399"/>
        <end position="413"/>
    </location>
</feature>
<feature type="compositionally biased region" description="Basic and acidic residues" evidence="3">
    <location>
        <begin position="119"/>
        <end position="131"/>
    </location>
</feature>
<feature type="compositionally biased region" description="Low complexity" evidence="3">
    <location>
        <begin position="305"/>
        <end position="314"/>
    </location>
</feature>